<sequence>MPRNDTPDVKMQKTLQVLGVVNLMLSPLLLIDSRLALTAGLVINGLLISQFHDIGKKRRPGSNLLNQGRTYFSGMFFTQNSPNENIGEVNNTIRNIINGGGAIHDEVTSMFSNKGPN</sequence>
<comment type="caution">
    <text evidence="1">The sequence shown here is derived from an EMBL/GenBank/DDBJ whole genome shotgun (WGS) entry which is preliminary data.</text>
</comment>
<proteinExistence type="predicted"/>
<dbReference type="PATRIC" id="fig|447.4.peg.190"/>
<protein>
    <submittedName>
        <fullName evidence="1">Uncharacterized protein</fullName>
    </submittedName>
</protein>
<dbReference type="RefSeq" id="WP_058457883.1">
    <property type="nucleotide sequence ID" value="NZ_CAAAIY010000003.1"/>
</dbReference>
<dbReference type="OrthoDB" id="5651164at2"/>
<evidence type="ECO:0000313" key="2">
    <source>
        <dbReference type="Proteomes" id="UP000054695"/>
    </source>
</evidence>
<dbReference type="STRING" id="447.Lboz_0177"/>
<dbReference type="Proteomes" id="UP000054695">
    <property type="component" value="Unassembled WGS sequence"/>
</dbReference>
<organism evidence="1 2">
    <name type="scientific">Legionella bozemanae</name>
    <name type="common">Fluoribacter bozemanae</name>
    <dbReference type="NCBI Taxonomy" id="447"/>
    <lineage>
        <taxon>Bacteria</taxon>
        <taxon>Pseudomonadati</taxon>
        <taxon>Pseudomonadota</taxon>
        <taxon>Gammaproteobacteria</taxon>
        <taxon>Legionellales</taxon>
        <taxon>Legionellaceae</taxon>
        <taxon>Legionella</taxon>
    </lineage>
</organism>
<evidence type="ECO:0000313" key="1">
    <source>
        <dbReference type="EMBL" id="KTC77224.1"/>
    </source>
</evidence>
<keyword evidence="2" id="KW-1185">Reference proteome</keyword>
<reference evidence="1 2" key="1">
    <citation type="submission" date="2015-11" db="EMBL/GenBank/DDBJ databases">
        <title>Genomic analysis of 38 Legionella species identifies large and diverse effector repertoires.</title>
        <authorList>
            <person name="Burstein D."/>
            <person name="Amaro F."/>
            <person name="Zusman T."/>
            <person name="Lifshitz Z."/>
            <person name="Cohen O."/>
            <person name="Gilbert J.A."/>
            <person name="Pupko T."/>
            <person name="Shuman H.A."/>
            <person name="Segal G."/>
        </authorList>
    </citation>
    <scope>NUCLEOTIDE SEQUENCE [LARGE SCALE GENOMIC DNA]</scope>
    <source>
        <strain evidence="1 2">WIGA</strain>
    </source>
</reference>
<dbReference type="EMBL" id="LNXU01000002">
    <property type="protein sequence ID" value="KTC77224.1"/>
    <property type="molecule type" value="Genomic_DNA"/>
</dbReference>
<dbReference type="AlphaFoldDB" id="A0A0W0S1G9"/>
<gene>
    <name evidence="1" type="ORF">Lboz_0177</name>
</gene>
<accession>A0A0W0S1G9</accession>
<name>A0A0W0S1G9_LEGBO</name>